<evidence type="ECO:0000313" key="3">
    <source>
        <dbReference type="Proteomes" id="UP000050525"/>
    </source>
</evidence>
<dbReference type="EMBL" id="AKHW03000257">
    <property type="protein sequence ID" value="KYO48141.1"/>
    <property type="molecule type" value="Genomic_DNA"/>
</dbReference>
<accession>A0A151PGB6</accession>
<feature type="region of interest" description="Disordered" evidence="1">
    <location>
        <begin position="47"/>
        <end position="67"/>
    </location>
</feature>
<proteinExistence type="predicted"/>
<keyword evidence="3" id="KW-1185">Reference proteome</keyword>
<reference evidence="2 3" key="1">
    <citation type="journal article" date="2012" name="Genome Biol.">
        <title>Sequencing three crocodilian genomes to illuminate the evolution of archosaurs and amniotes.</title>
        <authorList>
            <person name="St John J.A."/>
            <person name="Braun E.L."/>
            <person name="Isberg S.R."/>
            <person name="Miles L.G."/>
            <person name="Chong A.Y."/>
            <person name="Gongora J."/>
            <person name="Dalzell P."/>
            <person name="Moran C."/>
            <person name="Bed'hom B."/>
            <person name="Abzhanov A."/>
            <person name="Burgess S.C."/>
            <person name="Cooksey A.M."/>
            <person name="Castoe T.A."/>
            <person name="Crawford N.G."/>
            <person name="Densmore L.D."/>
            <person name="Drew J.C."/>
            <person name="Edwards S.V."/>
            <person name="Faircloth B.C."/>
            <person name="Fujita M.K."/>
            <person name="Greenwold M.J."/>
            <person name="Hoffmann F.G."/>
            <person name="Howard J.M."/>
            <person name="Iguchi T."/>
            <person name="Janes D.E."/>
            <person name="Khan S.Y."/>
            <person name="Kohno S."/>
            <person name="de Koning A.J."/>
            <person name="Lance S.L."/>
            <person name="McCarthy F.M."/>
            <person name="McCormack J.E."/>
            <person name="Merchant M.E."/>
            <person name="Peterson D.G."/>
            <person name="Pollock D.D."/>
            <person name="Pourmand N."/>
            <person name="Raney B.J."/>
            <person name="Roessler K.A."/>
            <person name="Sanford J.R."/>
            <person name="Sawyer R.H."/>
            <person name="Schmidt C.J."/>
            <person name="Triplett E.W."/>
            <person name="Tuberville T.D."/>
            <person name="Venegas-Anaya M."/>
            <person name="Howard J.T."/>
            <person name="Jarvis E.D."/>
            <person name="Guillette L.J.Jr."/>
            <person name="Glenn T.C."/>
            <person name="Green R.E."/>
            <person name="Ray D.A."/>
        </authorList>
    </citation>
    <scope>NUCLEOTIDE SEQUENCE [LARGE SCALE GENOMIC DNA]</scope>
    <source>
        <strain evidence="2">KSC_2009_1</strain>
    </source>
</reference>
<organism evidence="2 3">
    <name type="scientific">Alligator mississippiensis</name>
    <name type="common">American alligator</name>
    <dbReference type="NCBI Taxonomy" id="8496"/>
    <lineage>
        <taxon>Eukaryota</taxon>
        <taxon>Metazoa</taxon>
        <taxon>Chordata</taxon>
        <taxon>Craniata</taxon>
        <taxon>Vertebrata</taxon>
        <taxon>Euteleostomi</taxon>
        <taxon>Archelosauria</taxon>
        <taxon>Archosauria</taxon>
        <taxon>Crocodylia</taxon>
        <taxon>Alligatoridae</taxon>
        <taxon>Alligatorinae</taxon>
        <taxon>Alligator</taxon>
    </lineage>
</organism>
<gene>
    <name evidence="2" type="ORF">Y1Q_0001945</name>
</gene>
<sequence length="67" mass="7708">MSGMIPCEEQIKEDEGCRRLGTWDREWHLSCHCQLFKRQPQMVPLGEVDAPDQPIRPGIPANNYALD</sequence>
<protein>
    <submittedName>
        <fullName evidence="2">Uncharacterized protein</fullName>
    </submittedName>
</protein>
<evidence type="ECO:0000256" key="1">
    <source>
        <dbReference type="SAM" id="MobiDB-lite"/>
    </source>
</evidence>
<dbReference type="Proteomes" id="UP000050525">
    <property type="component" value="Unassembled WGS sequence"/>
</dbReference>
<evidence type="ECO:0000313" key="2">
    <source>
        <dbReference type="EMBL" id="KYO48141.1"/>
    </source>
</evidence>
<dbReference type="AlphaFoldDB" id="A0A151PGB6"/>
<name>A0A151PGB6_ALLMI</name>
<comment type="caution">
    <text evidence="2">The sequence shown here is derived from an EMBL/GenBank/DDBJ whole genome shotgun (WGS) entry which is preliminary data.</text>
</comment>